<gene>
    <name evidence="1" type="ORF">CR513_41334</name>
</gene>
<organism evidence="1 2">
    <name type="scientific">Mucuna pruriens</name>
    <name type="common">Velvet bean</name>
    <name type="synonym">Dolichos pruriens</name>
    <dbReference type="NCBI Taxonomy" id="157652"/>
    <lineage>
        <taxon>Eukaryota</taxon>
        <taxon>Viridiplantae</taxon>
        <taxon>Streptophyta</taxon>
        <taxon>Embryophyta</taxon>
        <taxon>Tracheophyta</taxon>
        <taxon>Spermatophyta</taxon>
        <taxon>Magnoliopsida</taxon>
        <taxon>eudicotyledons</taxon>
        <taxon>Gunneridae</taxon>
        <taxon>Pentapetalae</taxon>
        <taxon>rosids</taxon>
        <taxon>fabids</taxon>
        <taxon>Fabales</taxon>
        <taxon>Fabaceae</taxon>
        <taxon>Papilionoideae</taxon>
        <taxon>50 kb inversion clade</taxon>
        <taxon>NPAAA clade</taxon>
        <taxon>indigoferoid/millettioid clade</taxon>
        <taxon>Phaseoleae</taxon>
        <taxon>Mucuna</taxon>
    </lineage>
</organism>
<proteinExistence type="predicted"/>
<evidence type="ECO:0000313" key="1">
    <source>
        <dbReference type="EMBL" id="RDX78396.1"/>
    </source>
</evidence>
<accession>A0A371FJD0</accession>
<evidence type="ECO:0000313" key="2">
    <source>
        <dbReference type="Proteomes" id="UP000257109"/>
    </source>
</evidence>
<comment type="caution">
    <text evidence="1">The sequence shown here is derived from an EMBL/GenBank/DDBJ whole genome shotgun (WGS) entry which is preliminary data.</text>
</comment>
<dbReference type="EMBL" id="QJKJ01008880">
    <property type="protein sequence ID" value="RDX78396.1"/>
    <property type="molecule type" value="Genomic_DNA"/>
</dbReference>
<feature type="non-terminal residue" evidence="1">
    <location>
        <position position="92"/>
    </location>
</feature>
<keyword evidence="2" id="KW-1185">Reference proteome</keyword>
<feature type="non-terminal residue" evidence="1">
    <location>
        <position position="1"/>
    </location>
</feature>
<reference evidence="1" key="1">
    <citation type="submission" date="2018-05" db="EMBL/GenBank/DDBJ databases">
        <title>Draft genome of Mucuna pruriens seed.</title>
        <authorList>
            <person name="Nnadi N.E."/>
            <person name="Vos R."/>
            <person name="Hasami M.H."/>
            <person name="Devisetty U.K."/>
            <person name="Aguiy J.C."/>
        </authorList>
    </citation>
    <scope>NUCLEOTIDE SEQUENCE [LARGE SCALE GENOMIC DNA]</scope>
    <source>
        <strain evidence="1">JCA_2017</strain>
    </source>
</reference>
<dbReference type="Proteomes" id="UP000257109">
    <property type="component" value="Unassembled WGS sequence"/>
</dbReference>
<dbReference type="AlphaFoldDB" id="A0A371FJD0"/>
<sequence length="92" mass="10760">QLDQSGQRSYITNSFIKCVEDYYSENIYLYENMRGGQSLIVVFNTRMCECDAFQAFRYSCLCVIVACVNWLSIHNYENIFANSDRDLCQINP</sequence>
<name>A0A371FJD0_MUCPR</name>
<protein>
    <submittedName>
        <fullName evidence="1">Uncharacterized protein</fullName>
    </submittedName>
</protein>